<dbReference type="InterPro" id="IPR032821">
    <property type="entry name" value="PKS_assoc"/>
</dbReference>
<dbReference type="InterPro" id="IPR014031">
    <property type="entry name" value="Ketoacyl_synth_C"/>
</dbReference>
<evidence type="ECO:0000256" key="2">
    <source>
        <dbReference type="ARBA" id="ARBA00022553"/>
    </source>
</evidence>
<evidence type="ECO:0000259" key="8">
    <source>
        <dbReference type="PROSITE" id="PS52004"/>
    </source>
</evidence>
<proteinExistence type="predicted"/>
<reference evidence="10 11" key="1">
    <citation type="submission" date="2020-01" db="EMBL/GenBank/DDBJ databases">
        <title>Kibdelosporangium persica a novel Actinomycetes from a hot desert in Iran.</title>
        <authorList>
            <person name="Safaei N."/>
            <person name="Zaburannyi N."/>
            <person name="Mueller R."/>
            <person name="Wink J."/>
        </authorList>
    </citation>
    <scope>NUCLEOTIDE SEQUENCE [LARGE SCALE GENOMIC DNA]</scope>
    <source>
        <strain evidence="10 11">4NS15</strain>
    </source>
</reference>
<dbReference type="SUPFAM" id="SSF51735">
    <property type="entry name" value="NAD(P)-binding Rossmann-fold domains"/>
    <property type="match status" value="4"/>
</dbReference>
<dbReference type="SMART" id="SM00823">
    <property type="entry name" value="PKS_PP"/>
    <property type="match status" value="2"/>
</dbReference>
<dbReference type="PANTHER" id="PTHR43775:SF51">
    <property type="entry name" value="INACTIVE PHENOLPHTHIOCEROL SYNTHESIS POLYKETIDE SYNTHASE TYPE I PKS1-RELATED"/>
    <property type="match status" value="1"/>
</dbReference>
<dbReference type="InterPro" id="IPR014030">
    <property type="entry name" value="Ketoacyl_synth_N"/>
</dbReference>
<dbReference type="InterPro" id="IPR029058">
    <property type="entry name" value="AB_hydrolase_fold"/>
</dbReference>
<dbReference type="CDD" id="cd08956">
    <property type="entry name" value="KR_3_FAS_SDR_x"/>
    <property type="match status" value="1"/>
</dbReference>
<comment type="caution">
    <text evidence="10">The sequence shown here is derived from an EMBL/GenBank/DDBJ whole genome shotgun (WGS) entry which is preliminary data.</text>
</comment>
<evidence type="ECO:0000313" key="11">
    <source>
        <dbReference type="Proteomes" id="UP000763557"/>
    </source>
</evidence>
<evidence type="ECO:0000256" key="6">
    <source>
        <dbReference type="SAM" id="MobiDB-lite"/>
    </source>
</evidence>
<dbReference type="SMART" id="SM00824">
    <property type="entry name" value="PKS_TE"/>
    <property type="match status" value="1"/>
</dbReference>
<dbReference type="CDD" id="cd00833">
    <property type="entry name" value="PKS"/>
    <property type="match status" value="2"/>
</dbReference>
<protein>
    <submittedName>
        <fullName evidence="10">Erythronolide synthase</fullName>
    </submittedName>
</protein>
<dbReference type="Pfam" id="PF02801">
    <property type="entry name" value="Ketoacyl-synt_C"/>
    <property type="match status" value="2"/>
</dbReference>
<dbReference type="Gene3D" id="3.40.50.1820">
    <property type="entry name" value="alpha/beta hydrolase"/>
    <property type="match status" value="1"/>
</dbReference>
<feature type="region of interest" description="Disordered" evidence="6">
    <location>
        <begin position="1"/>
        <end position="22"/>
    </location>
</feature>
<dbReference type="InterPro" id="IPR016035">
    <property type="entry name" value="Acyl_Trfase/lysoPLipase"/>
</dbReference>
<dbReference type="CDD" id="cd08952">
    <property type="entry name" value="KR_1_SDR_x"/>
    <property type="match status" value="1"/>
</dbReference>
<dbReference type="InterPro" id="IPR009081">
    <property type="entry name" value="PP-bd_ACP"/>
</dbReference>
<dbReference type="EMBL" id="JAAATY010000066">
    <property type="protein sequence ID" value="NRN71421.1"/>
    <property type="molecule type" value="Genomic_DNA"/>
</dbReference>
<name>A0ABX2FJ34_9PSEU</name>
<dbReference type="SMART" id="SM00822">
    <property type="entry name" value="PKS_KR"/>
    <property type="match status" value="2"/>
</dbReference>
<feature type="domain" description="PKS/mFAS DH" evidence="9">
    <location>
        <begin position="2104"/>
        <end position="2379"/>
    </location>
</feature>
<dbReference type="SMART" id="SM00825">
    <property type="entry name" value="PKS_KS"/>
    <property type="match status" value="2"/>
</dbReference>
<dbReference type="InterPro" id="IPR016039">
    <property type="entry name" value="Thiolase-like"/>
</dbReference>
<gene>
    <name evidence="10" type="ORF">GC106_87010</name>
</gene>
<dbReference type="InterPro" id="IPR020802">
    <property type="entry name" value="TesA-like"/>
</dbReference>
<keyword evidence="1" id="KW-0596">Phosphopantetheine</keyword>
<dbReference type="InterPro" id="IPR055123">
    <property type="entry name" value="SpnB-like_Rossmann"/>
</dbReference>
<dbReference type="InterPro" id="IPR014043">
    <property type="entry name" value="Acyl_transferase_dom"/>
</dbReference>
<dbReference type="SUPFAM" id="SSF53474">
    <property type="entry name" value="alpha/beta-Hydrolases"/>
    <property type="match status" value="1"/>
</dbReference>
<dbReference type="InterPro" id="IPR001227">
    <property type="entry name" value="Ac_transferase_dom_sf"/>
</dbReference>
<dbReference type="InterPro" id="IPR020841">
    <property type="entry name" value="PKS_Beta-ketoAc_synthase_dom"/>
</dbReference>
<dbReference type="Pfam" id="PF00975">
    <property type="entry name" value="Thioesterase"/>
    <property type="match status" value="1"/>
</dbReference>
<evidence type="ECO:0000259" key="9">
    <source>
        <dbReference type="PROSITE" id="PS52019"/>
    </source>
</evidence>
<feature type="compositionally biased region" description="Polar residues" evidence="6">
    <location>
        <begin position="9"/>
        <end position="20"/>
    </location>
</feature>
<dbReference type="InterPro" id="IPR057326">
    <property type="entry name" value="KR_dom"/>
</dbReference>
<dbReference type="InterPro" id="IPR001031">
    <property type="entry name" value="Thioesterase"/>
</dbReference>
<dbReference type="Pfam" id="PF21089">
    <property type="entry name" value="PKS_DH_N"/>
    <property type="match status" value="1"/>
</dbReference>
<feature type="domain" description="Ketosynthase family 3 (KS3)" evidence="8">
    <location>
        <begin position="1216"/>
        <end position="1632"/>
    </location>
</feature>
<dbReference type="Pfam" id="PF14765">
    <property type="entry name" value="PS-DH"/>
    <property type="match status" value="1"/>
</dbReference>
<dbReference type="InterPro" id="IPR042104">
    <property type="entry name" value="PKS_dehydratase_sf"/>
</dbReference>
<dbReference type="SUPFAM" id="SSF52151">
    <property type="entry name" value="FabD/lysophospholipase-like"/>
    <property type="match status" value="2"/>
</dbReference>
<dbReference type="PROSITE" id="PS00606">
    <property type="entry name" value="KS3_1"/>
    <property type="match status" value="1"/>
</dbReference>
<dbReference type="Pfam" id="PF08659">
    <property type="entry name" value="KR"/>
    <property type="match status" value="2"/>
</dbReference>
<dbReference type="Pfam" id="PF00550">
    <property type="entry name" value="PP-binding"/>
    <property type="match status" value="2"/>
</dbReference>
<feature type="domain" description="Carrier" evidence="7">
    <location>
        <begin position="1123"/>
        <end position="1198"/>
    </location>
</feature>
<keyword evidence="11" id="KW-1185">Reference proteome</keyword>
<dbReference type="Pfam" id="PF22953">
    <property type="entry name" value="SpnB_Rossmann"/>
    <property type="match status" value="1"/>
</dbReference>
<feature type="active site" description="Proton acceptor; for dehydratase activity" evidence="5">
    <location>
        <position position="2136"/>
    </location>
</feature>
<dbReference type="Gene3D" id="3.30.70.3290">
    <property type="match status" value="2"/>
</dbReference>
<dbReference type="InterPro" id="IPR020806">
    <property type="entry name" value="PKS_PP-bd"/>
</dbReference>
<evidence type="ECO:0000256" key="5">
    <source>
        <dbReference type="PROSITE-ProRule" id="PRU01363"/>
    </source>
</evidence>
<feature type="region of interest" description="N-terminal hotdog fold" evidence="5">
    <location>
        <begin position="2104"/>
        <end position="2229"/>
    </location>
</feature>
<feature type="domain" description="Carrier" evidence="7">
    <location>
        <begin position="2856"/>
        <end position="2931"/>
    </location>
</feature>
<dbReference type="Gene3D" id="1.10.1200.10">
    <property type="entry name" value="ACP-like"/>
    <property type="match status" value="2"/>
</dbReference>
<dbReference type="InterPro" id="IPR050091">
    <property type="entry name" value="PKS_NRPS_Biosynth_Enz"/>
</dbReference>
<dbReference type="InterPro" id="IPR016036">
    <property type="entry name" value="Malonyl_transacylase_ACP-bd"/>
</dbReference>
<dbReference type="SMART" id="SM01294">
    <property type="entry name" value="PKS_PP_betabranch"/>
    <property type="match status" value="2"/>
</dbReference>
<dbReference type="InterPro" id="IPR018201">
    <property type="entry name" value="Ketoacyl_synth_AS"/>
</dbReference>
<dbReference type="SMART" id="SM00827">
    <property type="entry name" value="PKS_AT"/>
    <property type="match status" value="2"/>
</dbReference>
<dbReference type="InterPro" id="IPR013968">
    <property type="entry name" value="PKS_KR"/>
</dbReference>
<dbReference type="PANTHER" id="PTHR43775">
    <property type="entry name" value="FATTY ACID SYNTHASE"/>
    <property type="match status" value="1"/>
</dbReference>
<keyword evidence="2" id="KW-0597">Phosphoprotein</keyword>
<organism evidence="10 11">
    <name type="scientific">Kibdelosporangium persicum</name>
    <dbReference type="NCBI Taxonomy" id="2698649"/>
    <lineage>
        <taxon>Bacteria</taxon>
        <taxon>Bacillati</taxon>
        <taxon>Actinomycetota</taxon>
        <taxon>Actinomycetes</taxon>
        <taxon>Pseudonocardiales</taxon>
        <taxon>Pseudonocardiaceae</taxon>
        <taxon>Kibdelosporangium</taxon>
    </lineage>
</organism>
<sequence length="3227" mass="335249">MLAVVRGSAVNSDGASNGLTAPSGRAQRRVIGQALAVAGLEASDVDVVEAHGTGTRLGDPIEARALLATYGQGRERPLWLGSVKSNIGHTQSASGVAGVIKMVLAMRHGVVPRTLHVDEPSPHVDWSAGSVRLLTEAKEWPRTGRPRRAGVSSFGISGTNAHVILEQPQPAVRTAGPPASPGGTLVPWIVSARGVDALRAQAASILSFVDESGPAGLADVGFSLATGRASFEHRAVVLAADHESAVRGLLAIAGSTRLPSVVEGVATAGATAFLFAGQGAQRLGMGRQLRASFPVFAEAFNAVSAELDGHLDRPLDSVLDAAENSAEAELLDQTAYAQSALFAIEVAQYRLLESWGMRPDFLLGHSIGEVAAAHVAGVYSLEDACALVAARGRLMQALPPGGVMVSVEAGEDEVAPLVLGREAAVSVAAVNGPRSVVLSGDEDAVDEIAAGFRRTGRRVRRLRVSHAFHSARMEPMLGEFRRIVSGLRFAPPAIPIVSTVSGSVVAPGDMAGPEYWARQIRVPVRFHDGIRCLADQGVTRFVELGPGSQLTGMVRDAVPGVVAIPSQRKNEDETSGVLTALASAHVHGARVDWNAVFAPWAPDPVELPTYPFQRGRYWIPLDGGTTGAAASWRYRVEWRPLPRTTPERLDGTWLVAVPEVPAAAAIAGEVLAALAAAGADVVRLDMPTSAAPRSALADVLDGRTDVHGVLSLLALADTPDPVHPAVPSGLAMTIGVLGALAESGVDAPFWNVTQCAVSVGPSDPLSNPVQAQLWGLGLVADLEQPGKWGGTVDLPAVVSDRTAAALAGVIAGAGDEDQLVVRDSGVFARRMTPAPNPGTAKDPWRPHGTVLVTGGTGALGAHLTRWLVDGGACRVVLVSRRGADAPGAADLAAEFGSRVAFASCDVADRAALAALVAREGPLTAIVHAAGVVEHKPLAELTVADAARSLAAKAVGAVNLDQVSAGQPLEAFVLFGSGAAVWGSAGQSVYAAGNAYLDALAQDRRRRGLVATSIAWGAWAGGGMADGPAQEWLRRTGVRAMPPAGAIAALQQALDHDETCLTVADIDWDRFVPAYTLARPRQLITEIPAAARLLEEQAPVPRDEPGRSHLRDRLAALPAADRRDAVLRLVREETAVVLGHESADAIGADKAFQDLGFDSLTAVEFRDGLAAASGLALPATLVFDHPTPAVLADHLLAGLFGAPADGDEDPAVPAGSGEPIAIVGMACRLPGGISSPDQLWDLLLDGRDAMSGFPADRGWPPAGPADGFARLGGFLDDVADFDAGFFGISPREALAMDPQQRLLLETSWEAIENAGIDPTSLRGSRTAVFAGVSQPDYAARLREVPQDVAGFLLNGNVSSVASGRIAYVLGLHGPAVTVDTACSSSLVALHWAVAALRSGECSMALAGGATVMSTPGAFAGFAPQGGLAADGRCKSFADRADGTGWAEGVGMLLVERLSDARRLGHDVLAVVRGSAVNSDGASNGLTAPNGPAQQRVIRQALADARLSAADVDAVEAHGTGTRLGDPIEAQALLSTYGQDRTEPLWLGSLKSNVGHTQAAAGVAGVIKMVLAMRHGVLPRTLHVDAPTTQVDWSVGQVGLLTRQVGWPSVDRPRRAGVSAFGLSGTNAHVVIEEGPQAVRETDRGEEPGPAVVPWVLSATTPAALTAQAERLLSHVDKQSEQAIADIGHALATTRATLDCRAVVVGRDREELLAGLRVLAAGATAANVVAGNGAAGAGGKTVFVFPGQGSQWAGMALELAAASAEFADRLLECERALAPHVEWSLMDVLRAAPGAPPLERVDVVQPALFAVMVSLAELWRSAGVRPDAVIGHSQGEIAAMCVAGALTLQDAAKIVALRSKVLLALSGKGSMLAVAAPEADVRTAITAWGGRLSLAAVNSPSSAVVSGEPDAVTELATKLTEAGVRTRRIPVDYASHSAQVEQIERTLAHELAGVTCRPSDIAVISAVTGSRIDTSELDAQYWYTNLRHTVLFDTAVRSALGNGYGYFVEVSPHPVLTVGMQEIAEDYGTGAVVVDSLHRDDGGLRRFVTSLGRAHVRGVQVNWPKVIGTGRRVALPTYAFQRKRYWLDAGDSPADAAGLGLGTTDHPLLGAAVSLPDTGWVVLTGRLSPAAQPWLADHVVAGAIVFPGTGFVELAVRAGDEVGCDLVEELTVEAPLVLTGTGSAQVRVLVGADDGSGRRSLSVHARPESAGTRHPWVRHAAGVLASAAAPQRFMERDWPPADAVVVDLTRTYAEFAGNGLAYGPAFRGLRKVWRRGEEIFAEVALSSDAVTGADKFGIHPALLDAALHAAGAVAEPAESGDIGLPFAWSGVSLHAGGATEVRVRLAPDADGMSIQMADPTGAAVLTIDRLVLRRLPAGQLPAAGTAEVDSLFRLTWKPAVAGTAHSLPETVVWLAGDAQPAVDAAHVYPDLGALAVAITAGAPVPDVVVLPCTSEQDDHDVPSRMRALTHHVLGVLQTWLADPAWNSSRLIVVTRRAVAVDPGEEVLDPAAAAVRGLVRSAQSEHPGRFVVVDCDGDFDAETVVRHSAQEPELAVRGGVVSVPRLAGAARQPEARAGDLGTGTVLITGGTGTLGAALARHLVTVHGVRHLVLTSRQGSDAPGAAELCAELTELEADVSVRACDVADRDALARLLGTIPAEHPLTAVVHAAGVLDDGVISSLTPERLDTVLRPKAEAAWHLHELTEQMRLSAFVLFSSAAGVMGGPGQGNYAAANAFLDALAALRRAAGLPAVALAWGLWEQTSAMTGALGELDRARIARGGGRSLSTEDGLGLFDTALPLADAVLVPIRLDLSARTGSVPAVLRGLIPSRRTAAAGAVTDPGALRDRIAGQDSRSRRETVLDLVRQHTAAVLGHPSPEDVSPQQAFTALGFDSLTAVELRNRLNEACGLRLPVTVVFERPSAAELAEYVLGELSSAQQAGTKPRTPDGDGPDMLTGLFRSALREGRRDEAFGLLEAVAGLRPEFRSPGDVPRRDPVRLAVRSAGGSPTRLLCVPSPVGMGTPLQFARFAAHLRDVRDVDVVPIPGFADGEPLPGALDVVVDLIADRIQSAAGDDSCAVVGYSAGGLLAHAAVRRLEERGGKPSAVVLLDTYPAGGTGIDSLFTQVLDGAFDRQQRFGQFTGHALSAMGRYVRLLGQWQAGPVVARTLFVRPRDLFSADFGEAGPPGEAWRAHWDGADTVTVVPGDHFTMMAENAGTTAEAVTAWLRSFE</sequence>
<evidence type="ECO:0000313" key="10">
    <source>
        <dbReference type="EMBL" id="NRN71421.1"/>
    </source>
</evidence>
<dbReference type="PROSITE" id="PS50075">
    <property type="entry name" value="CARRIER"/>
    <property type="match status" value="2"/>
</dbReference>
<keyword evidence="4" id="KW-0012">Acyltransferase</keyword>
<feature type="region of interest" description="C-terminal hotdog fold" evidence="5">
    <location>
        <begin position="2241"/>
        <end position="2379"/>
    </location>
</feature>
<dbReference type="Pfam" id="PF00698">
    <property type="entry name" value="Acyl_transf_1"/>
    <property type="match status" value="2"/>
</dbReference>
<dbReference type="PROSITE" id="PS52004">
    <property type="entry name" value="KS3_2"/>
    <property type="match status" value="2"/>
</dbReference>
<dbReference type="Gene3D" id="3.40.50.720">
    <property type="entry name" value="NAD(P)-binding Rossmann-like Domain"/>
    <property type="match status" value="2"/>
</dbReference>
<evidence type="ECO:0000256" key="3">
    <source>
        <dbReference type="ARBA" id="ARBA00022679"/>
    </source>
</evidence>
<dbReference type="PROSITE" id="PS52019">
    <property type="entry name" value="PKS_MFAS_DH"/>
    <property type="match status" value="1"/>
</dbReference>
<keyword evidence="3" id="KW-0808">Transferase</keyword>
<dbReference type="Gene3D" id="3.40.47.10">
    <property type="match status" value="2"/>
</dbReference>
<accession>A0ABX2FJ34</accession>
<dbReference type="InterPro" id="IPR049552">
    <property type="entry name" value="PKS_DH_N"/>
</dbReference>
<feature type="active site" description="Proton donor; for dehydratase activity" evidence="5">
    <location>
        <position position="2302"/>
    </location>
</feature>
<dbReference type="PROSITE" id="PS00012">
    <property type="entry name" value="PHOSPHOPANTETHEINE"/>
    <property type="match status" value="1"/>
</dbReference>
<dbReference type="Gene3D" id="3.10.129.110">
    <property type="entry name" value="Polyketide synthase dehydratase"/>
    <property type="match status" value="1"/>
</dbReference>
<dbReference type="Pfam" id="PF00109">
    <property type="entry name" value="ketoacyl-synt"/>
    <property type="match status" value="1"/>
</dbReference>
<dbReference type="InterPro" id="IPR036736">
    <property type="entry name" value="ACP-like_sf"/>
</dbReference>
<dbReference type="Gene3D" id="3.40.366.10">
    <property type="entry name" value="Malonyl-Coenzyme A Acyl Carrier Protein, domain 2"/>
    <property type="match status" value="2"/>
</dbReference>
<dbReference type="SUPFAM" id="SSF47336">
    <property type="entry name" value="ACP-like"/>
    <property type="match status" value="2"/>
</dbReference>
<dbReference type="SUPFAM" id="SSF55048">
    <property type="entry name" value="Probable ACP-binding domain of malonyl-CoA ACP transacylase"/>
    <property type="match status" value="2"/>
</dbReference>
<evidence type="ECO:0000256" key="1">
    <source>
        <dbReference type="ARBA" id="ARBA00022450"/>
    </source>
</evidence>
<dbReference type="SMART" id="SM00826">
    <property type="entry name" value="PKS_DH"/>
    <property type="match status" value="1"/>
</dbReference>
<dbReference type="SUPFAM" id="SSF53901">
    <property type="entry name" value="Thiolase-like"/>
    <property type="match status" value="2"/>
</dbReference>
<dbReference type="InterPro" id="IPR036291">
    <property type="entry name" value="NAD(P)-bd_dom_sf"/>
</dbReference>
<dbReference type="Proteomes" id="UP000763557">
    <property type="component" value="Unassembled WGS sequence"/>
</dbReference>
<evidence type="ECO:0000256" key="4">
    <source>
        <dbReference type="ARBA" id="ARBA00023315"/>
    </source>
</evidence>
<dbReference type="Pfam" id="PF16197">
    <property type="entry name" value="KAsynt_C_assoc"/>
    <property type="match status" value="2"/>
</dbReference>
<dbReference type="InterPro" id="IPR006162">
    <property type="entry name" value="Ppantetheine_attach_site"/>
</dbReference>
<dbReference type="InterPro" id="IPR049900">
    <property type="entry name" value="PKS_mFAS_DH"/>
</dbReference>
<dbReference type="InterPro" id="IPR020807">
    <property type="entry name" value="PKS_DH"/>
</dbReference>
<dbReference type="InterPro" id="IPR049551">
    <property type="entry name" value="PKS_DH_C"/>
</dbReference>
<evidence type="ECO:0000259" key="7">
    <source>
        <dbReference type="PROSITE" id="PS50075"/>
    </source>
</evidence>
<feature type="domain" description="Ketosynthase family 3 (KS3)" evidence="8">
    <location>
        <begin position="1"/>
        <end position="167"/>
    </location>
</feature>